<dbReference type="GO" id="GO:0000981">
    <property type="term" value="F:DNA-binding transcription factor activity, RNA polymerase II-specific"/>
    <property type="evidence" value="ECO:0007669"/>
    <property type="project" value="InterPro"/>
</dbReference>
<dbReference type="Pfam" id="PF00172">
    <property type="entry name" value="Zn_clus"/>
    <property type="match status" value="1"/>
</dbReference>
<feature type="domain" description="Zn(2)-C6 fungal-type" evidence="2">
    <location>
        <begin position="11"/>
        <end position="46"/>
    </location>
</feature>
<dbReference type="InterPro" id="IPR036864">
    <property type="entry name" value="Zn2-C6_fun-type_DNA-bd_sf"/>
</dbReference>
<name>A0A165ZPZ9_EXIGL</name>
<gene>
    <name evidence="3" type="ORF">EXIGLDRAFT_776176</name>
</gene>
<dbReference type="InterPro" id="IPR001138">
    <property type="entry name" value="Zn2Cys6_DnaBD"/>
</dbReference>
<keyword evidence="4" id="KW-1185">Reference proteome</keyword>
<reference evidence="3 4" key="1">
    <citation type="journal article" date="2016" name="Mol. Biol. Evol.">
        <title>Comparative Genomics of Early-Diverging Mushroom-Forming Fungi Provides Insights into the Origins of Lignocellulose Decay Capabilities.</title>
        <authorList>
            <person name="Nagy L.G."/>
            <person name="Riley R."/>
            <person name="Tritt A."/>
            <person name="Adam C."/>
            <person name="Daum C."/>
            <person name="Floudas D."/>
            <person name="Sun H."/>
            <person name="Yadav J.S."/>
            <person name="Pangilinan J."/>
            <person name="Larsson K.H."/>
            <person name="Matsuura K."/>
            <person name="Barry K."/>
            <person name="Labutti K."/>
            <person name="Kuo R."/>
            <person name="Ohm R.A."/>
            <person name="Bhattacharya S.S."/>
            <person name="Shirouzu T."/>
            <person name="Yoshinaga Y."/>
            <person name="Martin F.M."/>
            <person name="Grigoriev I.V."/>
            <person name="Hibbett D.S."/>
        </authorList>
    </citation>
    <scope>NUCLEOTIDE SEQUENCE [LARGE SCALE GENOMIC DNA]</scope>
    <source>
        <strain evidence="3 4">HHB12029</strain>
    </source>
</reference>
<evidence type="ECO:0000256" key="1">
    <source>
        <dbReference type="SAM" id="MobiDB-lite"/>
    </source>
</evidence>
<proteinExistence type="predicted"/>
<evidence type="ECO:0000313" key="3">
    <source>
        <dbReference type="EMBL" id="KZV84809.1"/>
    </source>
</evidence>
<dbReference type="PROSITE" id="PS50048">
    <property type="entry name" value="ZN2_CY6_FUNGAL_2"/>
    <property type="match status" value="1"/>
</dbReference>
<dbReference type="Proteomes" id="UP000077266">
    <property type="component" value="Unassembled WGS sequence"/>
</dbReference>
<evidence type="ECO:0000259" key="2">
    <source>
        <dbReference type="PROSITE" id="PS50048"/>
    </source>
</evidence>
<dbReference type="CDD" id="cd00067">
    <property type="entry name" value="GAL4"/>
    <property type="match status" value="1"/>
</dbReference>
<dbReference type="SUPFAM" id="SSF57701">
    <property type="entry name" value="Zn2/Cys6 DNA-binding domain"/>
    <property type="match status" value="1"/>
</dbReference>
<protein>
    <recommendedName>
        <fullName evidence="2">Zn(2)-C6 fungal-type domain-containing protein</fullName>
    </recommendedName>
</protein>
<organism evidence="3 4">
    <name type="scientific">Exidia glandulosa HHB12029</name>
    <dbReference type="NCBI Taxonomy" id="1314781"/>
    <lineage>
        <taxon>Eukaryota</taxon>
        <taxon>Fungi</taxon>
        <taxon>Dikarya</taxon>
        <taxon>Basidiomycota</taxon>
        <taxon>Agaricomycotina</taxon>
        <taxon>Agaricomycetes</taxon>
        <taxon>Auriculariales</taxon>
        <taxon>Exidiaceae</taxon>
        <taxon>Exidia</taxon>
    </lineage>
</organism>
<accession>A0A165ZPZ9</accession>
<feature type="region of interest" description="Disordered" evidence="1">
    <location>
        <begin position="66"/>
        <end position="87"/>
    </location>
</feature>
<sequence length="373" mass="40235">MSLQVAATYWACEPCHLSHAKCDRSATGEVPCPRCVRRGRADKCRLRPIRSRGPKAQMDATQPVAAQTQADALHQADATADVTPQQDQDSTLGGLFLGSFTSQVDVVNSNDVAVPTAVPSHLLSFGVSHPPIDDTYPSTSSGEIPYGRPPTTLSTCEHRPLLQIVSVAVTGDVHLAEPSAQTWADHDIGRFDMTFSASFAFDDFSSSTAAPHAAVHVNDYPFALDANVFDAFSTYNPAVWPVRTATAGVTPARVDLDGCTVPADVLHEVPFNSWSSSPSTRSSTADMNYGIYSQANQATVCLETFLAEFEERGSILDNPSFSEAGSFNFTWNTEEPGRRNQQVDGLGSFEWNNAASASTDTPQNLDFMRHCGH</sequence>
<dbReference type="EMBL" id="KV426210">
    <property type="protein sequence ID" value="KZV84809.1"/>
    <property type="molecule type" value="Genomic_DNA"/>
</dbReference>
<evidence type="ECO:0000313" key="4">
    <source>
        <dbReference type="Proteomes" id="UP000077266"/>
    </source>
</evidence>
<dbReference type="InParanoid" id="A0A165ZPZ9"/>
<dbReference type="PROSITE" id="PS00463">
    <property type="entry name" value="ZN2_CY6_FUNGAL_1"/>
    <property type="match status" value="1"/>
</dbReference>
<dbReference type="GO" id="GO:0008270">
    <property type="term" value="F:zinc ion binding"/>
    <property type="evidence" value="ECO:0007669"/>
    <property type="project" value="InterPro"/>
</dbReference>
<dbReference type="AlphaFoldDB" id="A0A165ZPZ9"/>